<protein>
    <submittedName>
        <fullName evidence="1">ABC transporter substrate-binding protein</fullName>
    </submittedName>
</protein>
<sequence>MGSAAPSRRPLTRRTTLSALLATGLGAALTACGEPSRSVGAGGTVTLRYFFWGDSGRADLINQCITAFEREHPKIKVKTSFAAFDSFWPKLSTAAAGGNPPDVMHIDYAWIRTLGEHGVLADLAAHTGPGKEIDAATLVPSLRTAGLIGDRRVGLPLSHNSVSLMYDAKAWAAAGARPPTAPMGWDTFMEQSLKVTRHSKRKQFGMDNPGQNYMGVETWMRQQGLQMWTEKGGLGFGHDDMRRYFTQVDGWRAEGALAGPDVVLESLPGYPITTGRVASYLEWDNQVGGRSEMRGSKLSLGLVPTDTSRSGIYAKPGMLMSAAAKSPYLSEAAQFINFMINDRQVAKILGTNIGMPPTTSQEGAAAVTDPAVRQVQTYEKQVAARLSPTPPPPADGGASLNVYLQRVAEKLFYGRISVDHAVELFFDQSKVVLA</sequence>
<dbReference type="InterPro" id="IPR050490">
    <property type="entry name" value="Bact_solute-bd_prot1"/>
</dbReference>
<dbReference type="EMBL" id="JAOZYB010000365">
    <property type="protein sequence ID" value="MEB3966619.1"/>
    <property type="molecule type" value="Genomic_DNA"/>
</dbReference>
<comment type="caution">
    <text evidence="1">The sequence shown here is derived from an EMBL/GenBank/DDBJ whole genome shotgun (WGS) entry which is preliminary data.</text>
</comment>
<accession>A0ABU6CQA6</accession>
<dbReference type="Pfam" id="PF13416">
    <property type="entry name" value="SBP_bac_8"/>
    <property type="match status" value="1"/>
</dbReference>
<dbReference type="Gene3D" id="3.40.190.10">
    <property type="entry name" value="Periplasmic binding protein-like II"/>
    <property type="match status" value="2"/>
</dbReference>
<organism evidence="1 2">
    <name type="scientific">Streptomyces kunmingensis</name>
    <dbReference type="NCBI Taxonomy" id="68225"/>
    <lineage>
        <taxon>Bacteria</taxon>
        <taxon>Bacillati</taxon>
        <taxon>Actinomycetota</taxon>
        <taxon>Actinomycetes</taxon>
        <taxon>Kitasatosporales</taxon>
        <taxon>Streptomycetaceae</taxon>
        <taxon>Streptomyces</taxon>
    </lineage>
</organism>
<dbReference type="InterPro" id="IPR006311">
    <property type="entry name" value="TAT_signal"/>
</dbReference>
<reference evidence="1 2" key="1">
    <citation type="submission" date="2022-10" db="EMBL/GenBank/DDBJ databases">
        <authorList>
            <person name="Xie J."/>
            <person name="Shen N."/>
        </authorList>
    </citation>
    <scope>NUCLEOTIDE SEQUENCE [LARGE SCALE GENOMIC DNA]</scope>
    <source>
        <strain evidence="1 2">DSM 41681</strain>
    </source>
</reference>
<evidence type="ECO:0000313" key="2">
    <source>
        <dbReference type="Proteomes" id="UP001352223"/>
    </source>
</evidence>
<keyword evidence="2" id="KW-1185">Reference proteome</keyword>
<name>A0ABU6CQA6_9ACTN</name>
<dbReference type="Proteomes" id="UP001352223">
    <property type="component" value="Unassembled WGS sequence"/>
</dbReference>
<dbReference type="PANTHER" id="PTHR43649">
    <property type="entry name" value="ARABINOSE-BINDING PROTEIN-RELATED"/>
    <property type="match status" value="1"/>
</dbReference>
<dbReference type="RefSeq" id="WP_324776077.1">
    <property type="nucleotide sequence ID" value="NZ_BAAATS010000030.1"/>
</dbReference>
<gene>
    <name evidence="1" type="ORF">OKJ48_41285</name>
</gene>
<proteinExistence type="predicted"/>
<dbReference type="InterPro" id="IPR006059">
    <property type="entry name" value="SBP"/>
</dbReference>
<dbReference type="PANTHER" id="PTHR43649:SF30">
    <property type="entry name" value="ABC TRANSPORTER SUBSTRATE-BINDING PROTEIN"/>
    <property type="match status" value="1"/>
</dbReference>
<dbReference type="PROSITE" id="PS51318">
    <property type="entry name" value="TAT"/>
    <property type="match status" value="1"/>
</dbReference>
<dbReference type="SUPFAM" id="SSF53850">
    <property type="entry name" value="Periplasmic binding protein-like II"/>
    <property type="match status" value="1"/>
</dbReference>
<evidence type="ECO:0000313" key="1">
    <source>
        <dbReference type="EMBL" id="MEB3966619.1"/>
    </source>
</evidence>